<protein>
    <submittedName>
        <fullName evidence="3">Universal stress protein</fullName>
    </submittedName>
</protein>
<comment type="similarity">
    <text evidence="1">Belongs to the universal stress protein A family.</text>
</comment>
<evidence type="ECO:0000259" key="2">
    <source>
        <dbReference type="Pfam" id="PF00582"/>
    </source>
</evidence>
<dbReference type="SUPFAM" id="SSF52402">
    <property type="entry name" value="Adenine nucleotide alpha hydrolases-like"/>
    <property type="match status" value="2"/>
</dbReference>
<dbReference type="InterPro" id="IPR006015">
    <property type="entry name" value="Universal_stress_UspA"/>
</dbReference>
<dbReference type="PRINTS" id="PR01438">
    <property type="entry name" value="UNVRSLSTRESS"/>
</dbReference>
<proteinExistence type="inferred from homology"/>
<feature type="domain" description="UspA" evidence="2">
    <location>
        <begin position="6"/>
        <end position="138"/>
    </location>
</feature>
<evidence type="ECO:0000313" key="3">
    <source>
        <dbReference type="EMBL" id="MCQ8770530.1"/>
    </source>
</evidence>
<dbReference type="InterPro" id="IPR014729">
    <property type="entry name" value="Rossmann-like_a/b/a_fold"/>
</dbReference>
<name>A0A9X2LFZ1_9ACTN</name>
<dbReference type="Gene3D" id="3.40.50.620">
    <property type="entry name" value="HUPs"/>
    <property type="match status" value="2"/>
</dbReference>
<comment type="caution">
    <text evidence="3">The sequence shown here is derived from an EMBL/GenBank/DDBJ whole genome shotgun (WGS) entry which is preliminary data.</text>
</comment>
<gene>
    <name evidence="3" type="ORF">NQU55_12180</name>
</gene>
<reference evidence="3" key="1">
    <citation type="submission" date="2022-06" db="EMBL/GenBank/DDBJ databases">
        <title>WGS of actinobacteria.</title>
        <authorList>
            <person name="Thawai C."/>
        </authorList>
    </citation>
    <scope>NUCLEOTIDE SEQUENCE</scope>
    <source>
        <strain evidence="3">AA8</strain>
    </source>
</reference>
<dbReference type="PANTHER" id="PTHR46553">
    <property type="entry name" value="ADENINE NUCLEOTIDE ALPHA HYDROLASES-LIKE SUPERFAMILY PROTEIN"/>
    <property type="match status" value="1"/>
</dbReference>
<dbReference type="Pfam" id="PF00582">
    <property type="entry name" value="Usp"/>
    <property type="match status" value="2"/>
</dbReference>
<dbReference type="AlphaFoldDB" id="A0A9X2LFZ1"/>
<dbReference type="Proteomes" id="UP001142374">
    <property type="component" value="Unassembled WGS sequence"/>
</dbReference>
<dbReference type="RefSeq" id="WP_256790494.1">
    <property type="nucleotide sequence ID" value="NZ_JANIID010000008.1"/>
</dbReference>
<evidence type="ECO:0000313" key="4">
    <source>
        <dbReference type="Proteomes" id="UP001142374"/>
    </source>
</evidence>
<dbReference type="InterPro" id="IPR006016">
    <property type="entry name" value="UspA"/>
</dbReference>
<dbReference type="PANTHER" id="PTHR46553:SF3">
    <property type="entry name" value="ADENINE NUCLEOTIDE ALPHA HYDROLASES-LIKE SUPERFAMILY PROTEIN"/>
    <property type="match status" value="1"/>
</dbReference>
<feature type="domain" description="UspA" evidence="2">
    <location>
        <begin position="156"/>
        <end position="290"/>
    </location>
</feature>
<accession>A0A9X2LFZ1</accession>
<dbReference type="EMBL" id="JANIID010000008">
    <property type="protein sequence ID" value="MCQ8770530.1"/>
    <property type="molecule type" value="Genomic_DNA"/>
</dbReference>
<keyword evidence="4" id="KW-1185">Reference proteome</keyword>
<evidence type="ECO:0000256" key="1">
    <source>
        <dbReference type="ARBA" id="ARBA00008791"/>
    </source>
</evidence>
<organism evidence="3 4">
    <name type="scientific">Streptomyces telluris</name>
    <dbReference type="NCBI Taxonomy" id="2720021"/>
    <lineage>
        <taxon>Bacteria</taxon>
        <taxon>Bacillati</taxon>
        <taxon>Actinomycetota</taxon>
        <taxon>Actinomycetes</taxon>
        <taxon>Kitasatosporales</taxon>
        <taxon>Streptomycetaceae</taxon>
        <taxon>Streptomyces</taxon>
    </lineage>
</organism>
<sequence length="292" mass="30654">MEPAPITVGLDGSPESLAAALWAADEADRRGLGLRLLHAWILLAGESSTGLPADKDQDYWARRIVRAAATSVYEHHHDLSVTEDLVAEDPETALLRAAESSTMVVLGSRGLERVESFFLGDISLQVAGRAERPVVLVRSAAGRARPPADSGLGGVAVGVSLHGPCDSLLEFAFETAAARGAPLHVVHGCPLPVQAYAPWGVDPDVAGEISKEAGEKLSRAVQPWSERNPGVTVTSTVRLGSAARATLAASEGAELLVIGRRRHHPALAPRLGNVAQACVHHARCPVAVIPHD</sequence>